<gene>
    <name evidence="2" type="ORF">TAT_000237800</name>
    <name evidence="1" type="ORF">TAV_000237900</name>
</gene>
<sequence>MSYRYLRHGLLTRRTKLSKNGFHPFIDNLMWDITNYHYKYYMKNVSLYNTLNNQKQIEKILSNCTDDKDLISYFRCAVPQIVPYKSQSNPFCPNSSNKTGFQFIYKNLFKYPRPFKNRQLAINDLRIPVYPKH</sequence>
<dbReference type="EMBL" id="UIVT01000003">
    <property type="protein sequence ID" value="SVP93387.1"/>
    <property type="molecule type" value="Genomic_DNA"/>
</dbReference>
<protein>
    <submittedName>
        <fullName evidence="1">Uncharacterized protein</fullName>
    </submittedName>
</protein>
<accession>A0A3B0MR10</accession>
<dbReference type="EMBL" id="UIVS01000003">
    <property type="protein sequence ID" value="SVP92583.1"/>
    <property type="molecule type" value="Genomic_DNA"/>
</dbReference>
<reference evidence="1" key="1">
    <citation type="submission" date="2018-07" db="EMBL/GenBank/DDBJ databases">
        <authorList>
            <person name="Quirk P.G."/>
            <person name="Krulwich T.A."/>
        </authorList>
    </citation>
    <scope>NUCLEOTIDE SEQUENCE</scope>
    <source>
        <strain evidence="1">Anand</strain>
    </source>
</reference>
<proteinExistence type="predicted"/>
<evidence type="ECO:0000313" key="2">
    <source>
        <dbReference type="EMBL" id="SVP93387.1"/>
    </source>
</evidence>
<evidence type="ECO:0000313" key="1">
    <source>
        <dbReference type="EMBL" id="SVP92583.1"/>
    </source>
</evidence>
<organism evidence="1">
    <name type="scientific">Theileria annulata</name>
    <dbReference type="NCBI Taxonomy" id="5874"/>
    <lineage>
        <taxon>Eukaryota</taxon>
        <taxon>Sar</taxon>
        <taxon>Alveolata</taxon>
        <taxon>Apicomplexa</taxon>
        <taxon>Aconoidasida</taxon>
        <taxon>Piroplasmida</taxon>
        <taxon>Theileriidae</taxon>
        <taxon>Theileria</taxon>
    </lineage>
</organism>
<dbReference type="AlphaFoldDB" id="A0A3B0MR10"/>
<name>A0A3B0MR10_THEAN</name>